<evidence type="ECO:0000313" key="6">
    <source>
        <dbReference type="Proteomes" id="UP000198604"/>
    </source>
</evidence>
<dbReference type="RefSeq" id="WP_093651134.1">
    <property type="nucleotide sequence ID" value="NZ_CTEN01000004.1"/>
</dbReference>
<keyword evidence="6" id="KW-1185">Reference proteome</keyword>
<accession>A0A0E4H5A2</accession>
<dbReference type="PANTHER" id="PTHR33941">
    <property type="entry name" value="PROPANEDIOL UTILIZATION PROTEIN PDUA"/>
    <property type="match status" value="1"/>
</dbReference>
<keyword evidence="2" id="KW-1283">Bacterial microcompartment</keyword>
<comment type="subcellular location">
    <subcellularLocation>
        <location evidence="1">Bacterial microcompartment</location>
    </subcellularLocation>
</comment>
<dbReference type="Proteomes" id="UP000198604">
    <property type="component" value="Unassembled WGS sequence"/>
</dbReference>
<dbReference type="InterPro" id="IPR050575">
    <property type="entry name" value="BMC_shell"/>
</dbReference>
<dbReference type="SUPFAM" id="SSF143414">
    <property type="entry name" value="CcmK-like"/>
    <property type="match status" value="1"/>
</dbReference>
<dbReference type="STRING" id="1608583.BN1356_01940"/>
<reference evidence="6" key="1">
    <citation type="submission" date="2015-03" db="EMBL/GenBank/DDBJ databases">
        <authorList>
            <person name="Urmite Genomes"/>
        </authorList>
    </citation>
    <scope>NUCLEOTIDE SEQUENCE [LARGE SCALE GENOMIC DNA]</scope>
    <source>
        <strain evidence="6">FF10</strain>
    </source>
</reference>
<dbReference type="InterPro" id="IPR044872">
    <property type="entry name" value="CcmK/CsoS1_BMC"/>
</dbReference>
<dbReference type="InterPro" id="IPR000249">
    <property type="entry name" value="BMC_dom"/>
</dbReference>
<dbReference type="InterPro" id="IPR037233">
    <property type="entry name" value="CcmK-like_sf"/>
</dbReference>
<proteinExistence type="inferred from homology"/>
<dbReference type="GO" id="GO:0031469">
    <property type="term" value="C:bacterial microcompartment"/>
    <property type="evidence" value="ECO:0007669"/>
    <property type="project" value="UniProtKB-SubCell"/>
</dbReference>
<name>A0A0E4H5A2_9STRE</name>
<evidence type="ECO:0000256" key="1">
    <source>
        <dbReference type="ARBA" id="ARBA00024322"/>
    </source>
</evidence>
<gene>
    <name evidence="5" type="ORF">BN1356_01940</name>
</gene>
<dbReference type="Gene3D" id="3.30.70.1710">
    <property type="match status" value="1"/>
</dbReference>
<protein>
    <submittedName>
        <fullName evidence="5">Ethanolamine utilization protein</fullName>
    </submittedName>
</protein>
<evidence type="ECO:0000256" key="3">
    <source>
        <dbReference type="PROSITE-ProRule" id="PRU01278"/>
    </source>
</evidence>
<comment type="similarity">
    <text evidence="3">Belongs to the bacterial microcompartments protein family.</text>
</comment>
<dbReference type="Pfam" id="PF00936">
    <property type="entry name" value="BMC"/>
    <property type="match status" value="1"/>
</dbReference>
<feature type="domain" description="BMC" evidence="4">
    <location>
        <begin position="5"/>
        <end position="89"/>
    </location>
</feature>
<dbReference type="AlphaFoldDB" id="A0A0E4H5A2"/>
<evidence type="ECO:0000313" key="5">
    <source>
        <dbReference type="EMBL" id="CQR25598.1"/>
    </source>
</evidence>
<dbReference type="PROSITE" id="PS51930">
    <property type="entry name" value="BMC_2"/>
    <property type="match status" value="1"/>
</dbReference>
<organism evidence="5 6">
    <name type="scientific">Streptococcus varani</name>
    <dbReference type="NCBI Taxonomy" id="1608583"/>
    <lineage>
        <taxon>Bacteria</taxon>
        <taxon>Bacillati</taxon>
        <taxon>Bacillota</taxon>
        <taxon>Bacilli</taxon>
        <taxon>Lactobacillales</taxon>
        <taxon>Streptococcaceae</taxon>
        <taxon>Streptococcus</taxon>
    </lineage>
</organism>
<dbReference type="EMBL" id="CTEN01000004">
    <property type="protein sequence ID" value="CQR25598.1"/>
    <property type="molecule type" value="Genomic_DNA"/>
</dbReference>
<dbReference type="OrthoDB" id="9812608at2"/>
<dbReference type="PANTHER" id="PTHR33941:SF11">
    <property type="entry name" value="BACTERIAL MICROCOMPARTMENT SHELL PROTEIN PDUJ"/>
    <property type="match status" value="1"/>
</dbReference>
<dbReference type="CDD" id="cd07045">
    <property type="entry name" value="BMC_CcmK_like"/>
    <property type="match status" value="1"/>
</dbReference>
<dbReference type="SMART" id="SM00877">
    <property type="entry name" value="BMC"/>
    <property type="match status" value="1"/>
</dbReference>
<evidence type="ECO:0000259" key="4">
    <source>
        <dbReference type="PROSITE" id="PS51930"/>
    </source>
</evidence>
<sequence>MAIKALGLIEVKGYLGAIVAADVALKSANVSLVNIETVKAGLNTVQLTGDVGAVKSAVDAAIIAIGDKSYYRASHVIPRLDGQVNALLASKKAEPGISKLLTQIEEETEENNEIHQDDISLLSGIHEVIPFKEGQFPVSSELIGPNKDQENVNQLVDNSVLDSVKEPRPKYIRKDLEVLKVVELRKIAYKEDGIILSKKEIKFANKEKLLNALTKLAGKE</sequence>
<evidence type="ECO:0000256" key="2">
    <source>
        <dbReference type="ARBA" id="ARBA00024446"/>
    </source>
</evidence>